<dbReference type="InterPro" id="IPR012677">
    <property type="entry name" value="Nucleotide-bd_a/b_plait_sf"/>
</dbReference>
<keyword evidence="3" id="KW-1185">Reference proteome</keyword>
<accession>A0A1R1XT83</accession>
<evidence type="ECO:0008006" key="4">
    <source>
        <dbReference type="Google" id="ProtNLM"/>
    </source>
</evidence>
<evidence type="ECO:0000313" key="2">
    <source>
        <dbReference type="EMBL" id="OMJ17814.1"/>
    </source>
</evidence>
<proteinExistence type="predicted"/>
<feature type="compositionally biased region" description="Polar residues" evidence="1">
    <location>
        <begin position="242"/>
        <end position="251"/>
    </location>
</feature>
<feature type="region of interest" description="Disordered" evidence="1">
    <location>
        <begin position="242"/>
        <end position="340"/>
    </location>
</feature>
<dbReference type="Gene3D" id="3.30.70.330">
    <property type="match status" value="2"/>
</dbReference>
<evidence type="ECO:0000313" key="3">
    <source>
        <dbReference type="Proteomes" id="UP000187429"/>
    </source>
</evidence>
<dbReference type="EMBL" id="LSSM01003458">
    <property type="protein sequence ID" value="OMJ17814.1"/>
    <property type="molecule type" value="Genomic_DNA"/>
</dbReference>
<dbReference type="Proteomes" id="UP000187429">
    <property type="component" value="Unassembled WGS sequence"/>
</dbReference>
<feature type="compositionally biased region" description="Polar residues" evidence="1">
    <location>
        <begin position="284"/>
        <end position="306"/>
    </location>
</feature>
<comment type="caution">
    <text evidence="2">The sequence shown here is derived from an EMBL/GenBank/DDBJ whole genome shotgun (WGS) entry which is preliminary data.</text>
</comment>
<dbReference type="SUPFAM" id="SSF54928">
    <property type="entry name" value="RNA-binding domain, RBD"/>
    <property type="match status" value="2"/>
</dbReference>
<reference evidence="3" key="1">
    <citation type="submission" date="2017-01" db="EMBL/GenBank/DDBJ databases">
        <authorList>
            <person name="Wang Y."/>
            <person name="White M."/>
            <person name="Kvist S."/>
            <person name="Moncalvo J.-M."/>
        </authorList>
    </citation>
    <scope>NUCLEOTIDE SEQUENCE [LARGE SCALE GENOMIC DNA]</scope>
    <source>
        <strain evidence="3">ID-206-W2</strain>
    </source>
</reference>
<protein>
    <recommendedName>
        <fullName evidence="4">RRM domain-containing protein</fullName>
    </recommendedName>
</protein>
<feature type="compositionally biased region" description="Basic and acidic residues" evidence="1">
    <location>
        <begin position="308"/>
        <end position="340"/>
    </location>
</feature>
<gene>
    <name evidence="2" type="ORF">AYI69_g7280</name>
</gene>
<name>A0A1R1XT83_9FUNG</name>
<evidence type="ECO:0000256" key="1">
    <source>
        <dbReference type="SAM" id="MobiDB-lite"/>
    </source>
</evidence>
<dbReference type="InterPro" id="IPR035979">
    <property type="entry name" value="RBD_domain_sf"/>
</dbReference>
<sequence>MNTVKKSSNSENKLCILYITMSSEQGVISGIKSLAENLPEYRRLGMVAEEFIPTVDLNKNFDFDQNNSVYITNINYNTERENMIDFFRAYLGTDMFILDMLADNNGSFSGQAFIYLASESDKFISKNQEDTAEPENCSMQRRDGELNKMTSDEVVTIRISGFSNKTRISAISDICSKAGLVKRIHKNNAGNKIFVDMEKDSDVDKLIKDINEITLDKRNLRASLVVQNIENTSRLETNYKVRQTNHQNYDSKNLDRGPRGNDFSIPRHNGPKPKLAFLPRSIKKSSSSFNDNKPKDTINSVNSGNDTGRMDIDKSENKGSDVKEGAQGKTNEDFKRMFYS</sequence>
<dbReference type="AlphaFoldDB" id="A0A1R1XT83"/>
<dbReference type="OrthoDB" id="5596538at2759"/>
<dbReference type="GO" id="GO:0003676">
    <property type="term" value="F:nucleic acid binding"/>
    <property type="evidence" value="ECO:0007669"/>
    <property type="project" value="InterPro"/>
</dbReference>
<organism evidence="2 3">
    <name type="scientific">Smittium culicis</name>
    <dbReference type="NCBI Taxonomy" id="133412"/>
    <lineage>
        <taxon>Eukaryota</taxon>
        <taxon>Fungi</taxon>
        <taxon>Fungi incertae sedis</taxon>
        <taxon>Zoopagomycota</taxon>
        <taxon>Kickxellomycotina</taxon>
        <taxon>Harpellomycetes</taxon>
        <taxon>Harpellales</taxon>
        <taxon>Legeriomycetaceae</taxon>
        <taxon>Smittium</taxon>
    </lineage>
</organism>